<comment type="similarity">
    <text evidence="2">Belongs to the metallo-beta-lactamase superfamily.</text>
</comment>
<dbReference type="PANTHER" id="PTHR42978:SF2">
    <property type="entry name" value="102 KBASES UNSTABLE REGION: FROM 1 TO 119443"/>
    <property type="match status" value="1"/>
</dbReference>
<feature type="signal peptide" evidence="6">
    <location>
        <begin position="1"/>
        <end position="31"/>
    </location>
</feature>
<dbReference type="Pfam" id="PF00753">
    <property type="entry name" value="Lactamase_B"/>
    <property type="match status" value="1"/>
</dbReference>
<feature type="chain" id="PRO_5012096796" evidence="6">
    <location>
        <begin position="32"/>
        <end position="318"/>
    </location>
</feature>
<evidence type="ECO:0000256" key="6">
    <source>
        <dbReference type="SAM" id="SignalP"/>
    </source>
</evidence>
<proteinExistence type="inferred from homology"/>
<gene>
    <name evidence="8" type="ORF">FM111_05775</name>
</gene>
<dbReference type="Gene3D" id="3.60.15.10">
    <property type="entry name" value="Ribonuclease Z/Hydroxyacylglutathione hydrolase-like"/>
    <property type="match status" value="1"/>
</dbReference>
<evidence type="ECO:0000259" key="7">
    <source>
        <dbReference type="SMART" id="SM00849"/>
    </source>
</evidence>
<keyword evidence="8" id="KW-0449">Lipoprotein</keyword>
<dbReference type="InterPro" id="IPR001279">
    <property type="entry name" value="Metallo-B-lactamas"/>
</dbReference>
<evidence type="ECO:0000256" key="5">
    <source>
        <dbReference type="ARBA" id="ARBA00022833"/>
    </source>
</evidence>
<evidence type="ECO:0000256" key="4">
    <source>
        <dbReference type="ARBA" id="ARBA00022801"/>
    </source>
</evidence>
<dbReference type="GO" id="GO:0046872">
    <property type="term" value="F:metal ion binding"/>
    <property type="evidence" value="ECO:0007669"/>
    <property type="project" value="UniProtKB-KW"/>
</dbReference>
<keyword evidence="3" id="KW-0479">Metal-binding</keyword>
<dbReference type="InterPro" id="IPR036866">
    <property type="entry name" value="RibonucZ/Hydroxyglut_hydro"/>
</dbReference>
<evidence type="ECO:0000313" key="8">
    <source>
        <dbReference type="EMBL" id="SJM57264.1"/>
    </source>
</evidence>
<evidence type="ECO:0000256" key="1">
    <source>
        <dbReference type="ARBA" id="ARBA00001947"/>
    </source>
</evidence>
<name>A0A1R4FMS0_BREDI</name>
<feature type="domain" description="Metallo-beta-lactamase" evidence="7">
    <location>
        <begin position="94"/>
        <end position="308"/>
    </location>
</feature>
<evidence type="ECO:0000256" key="3">
    <source>
        <dbReference type="ARBA" id="ARBA00022723"/>
    </source>
</evidence>
<dbReference type="Proteomes" id="UP000195766">
    <property type="component" value="Unassembled WGS sequence"/>
</dbReference>
<protein>
    <submittedName>
        <fullName evidence="8">Zn-dependent hydrolase lipoprotein</fullName>
    </submittedName>
</protein>
<dbReference type="RefSeq" id="WP_256968113.1">
    <property type="nucleotide sequence ID" value="NZ_FUIE01000033.1"/>
</dbReference>
<dbReference type="InterPro" id="IPR051013">
    <property type="entry name" value="MBL_superfamily_lactonases"/>
</dbReference>
<dbReference type="PANTHER" id="PTHR42978">
    <property type="entry name" value="QUORUM-QUENCHING LACTONASE YTNP-RELATED-RELATED"/>
    <property type="match status" value="1"/>
</dbReference>
<sequence>MSHQGQGRGAPMIAGLALAALLAGCATPASRHPLTLADLGAASRTSALEASLARPGVVTFERVRFAQWTAGRGVFIDRKDPRTAAVPKGDEEATIYAYVVDHPRFGRVMIDSGVSAELGDRLNGLMRRAVSDLDVRIARTTAQWLDGQTPPRAVFLTHLHFDHVGGLVDLPVTTPVYVGAGEAQERSRVNLVLGRPADAALRGYGPLREWRFQPDPDGRFAGVLDVFGDGSIWAISTPGHSAGSTAYLVNAVDGPKLVVGDAVSTRLGWEQQMPQPVAAAARADAEASAERLRSFAAAHPTVTVFLGHQSRTGQAEAR</sequence>
<evidence type="ECO:0000313" key="9">
    <source>
        <dbReference type="Proteomes" id="UP000195766"/>
    </source>
</evidence>
<dbReference type="AlphaFoldDB" id="A0A1R4FMS0"/>
<reference evidence="8 9" key="1">
    <citation type="submission" date="2017-02" db="EMBL/GenBank/DDBJ databases">
        <authorList>
            <person name="Peterson S.W."/>
        </authorList>
    </citation>
    <scope>NUCLEOTIDE SEQUENCE [LARGE SCALE GENOMIC DNA]</scope>
    <source>
        <strain evidence="8 9">3F5N</strain>
    </source>
</reference>
<dbReference type="SUPFAM" id="SSF56281">
    <property type="entry name" value="Metallo-hydrolase/oxidoreductase"/>
    <property type="match status" value="1"/>
</dbReference>
<accession>A0A1R4FMS0</accession>
<keyword evidence="6" id="KW-0732">Signal</keyword>
<keyword evidence="4 8" id="KW-0378">Hydrolase</keyword>
<evidence type="ECO:0000256" key="2">
    <source>
        <dbReference type="ARBA" id="ARBA00007749"/>
    </source>
</evidence>
<keyword evidence="5" id="KW-0862">Zinc</keyword>
<dbReference type="SMART" id="SM00849">
    <property type="entry name" value="Lactamase_B"/>
    <property type="match status" value="1"/>
</dbReference>
<dbReference type="GO" id="GO:0016787">
    <property type="term" value="F:hydrolase activity"/>
    <property type="evidence" value="ECO:0007669"/>
    <property type="project" value="UniProtKB-KW"/>
</dbReference>
<organism evidence="8 9">
    <name type="scientific">Brevundimonas diminuta 3F5N</name>
    <dbReference type="NCBI Taxonomy" id="1255603"/>
    <lineage>
        <taxon>Bacteria</taxon>
        <taxon>Pseudomonadati</taxon>
        <taxon>Pseudomonadota</taxon>
        <taxon>Alphaproteobacteria</taxon>
        <taxon>Caulobacterales</taxon>
        <taxon>Caulobacteraceae</taxon>
        <taxon>Brevundimonas</taxon>
    </lineage>
</organism>
<comment type="cofactor">
    <cofactor evidence="1">
        <name>Zn(2+)</name>
        <dbReference type="ChEBI" id="CHEBI:29105"/>
    </cofactor>
</comment>
<dbReference type="EMBL" id="FUIE01000033">
    <property type="protein sequence ID" value="SJM57264.1"/>
    <property type="molecule type" value="Genomic_DNA"/>
</dbReference>